<feature type="binding site" evidence="15">
    <location>
        <begin position="119"/>
        <end position="122"/>
    </location>
    <ligand>
        <name>GTP</name>
        <dbReference type="ChEBI" id="CHEBI:37565"/>
        <label>1</label>
    </ligand>
</feature>
<dbReference type="AlphaFoldDB" id="A0A154BQN2"/>
<keyword evidence="16" id="KW-0479">Metal-binding</keyword>
<keyword evidence="20" id="KW-1185">Reference proteome</keyword>
<dbReference type="Pfam" id="PF07670">
    <property type="entry name" value="Gate"/>
    <property type="match status" value="2"/>
</dbReference>
<dbReference type="Pfam" id="PF07664">
    <property type="entry name" value="FeoB_C"/>
    <property type="match status" value="1"/>
</dbReference>
<accession>A0A154BQN2</accession>
<gene>
    <name evidence="19" type="ORF">AXX12_07345</name>
</gene>
<dbReference type="GO" id="GO:0015093">
    <property type="term" value="F:ferrous iron transmembrane transporter activity"/>
    <property type="evidence" value="ECO:0007669"/>
    <property type="project" value="UniProtKB-UniRule"/>
</dbReference>
<feature type="transmembrane region" description="Helical" evidence="17">
    <location>
        <begin position="643"/>
        <end position="663"/>
    </location>
</feature>
<dbReference type="PANTHER" id="PTHR43185:SF1">
    <property type="entry name" value="FE(2+) TRANSPORTER FEOB"/>
    <property type="match status" value="1"/>
</dbReference>
<keyword evidence="6" id="KW-0997">Cell inner membrane</keyword>
<comment type="similarity">
    <text evidence="17">Belongs to the TRAFAC class TrmE-Era-EngA-EngB-Septin-like GTPase superfamily. FeoB GTPase (TC 9.A.8) family.</text>
</comment>
<comment type="subcellular location">
    <subcellularLocation>
        <location evidence="2">Cell inner membrane</location>
        <topology evidence="2">Multi-pass membrane protein</topology>
    </subcellularLocation>
    <subcellularLocation>
        <location evidence="17">Cell membrane</location>
        <topology evidence="17">Multi-pass membrane protein</topology>
    </subcellularLocation>
</comment>
<evidence type="ECO:0000256" key="10">
    <source>
        <dbReference type="ARBA" id="ARBA00023004"/>
    </source>
</evidence>
<name>A0A154BQN2_ANASB</name>
<evidence type="ECO:0000256" key="15">
    <source>
        <dbReference type="PIRSR" id="PIRSR603373-1"/>
    </source>
</evidence>
<dbReference type="GO" id="GO:0005525">
    <property type="term" value="F:GTP binding"/>
    <property type="evidence" value="ECO:0007669"/>
    <property type="project" value="UniProtKB-KW"/>
</dbReference>
<feature type="binding site" evidence="15">
    <location>
        <begin position="59"/>
        <end position="62"/>
    </location>
    <ligand>
        <name>GTP</name>
        <dbReference type="ChEBI" id="CHEBI:37565"/>
        <label>1</label>
    </ligand>
</feature>
<keyword evidence="3 17" id="KW-0813">Transport</keyword>
<dbReference type="FunFam" id="3.40.50.300:FF:000426">
    <property type="entry name" value="Ferrous iron transport protein B"/>
    <property type="match status" value="1"/>
</dbReference>
<evidence type="ECO:0000256" key="4">
    <source>
        <dbReference type="ARBA" id="ARBA00022475"/>
    </source>
</evidence>
<comment type="caution">
    <text evidence="19">The sequence shown here is derived from an EMBL/GenBank/DDBJ whole genome shotgun (WGS) entry which is preliminary data.</text>
</comment>
<keyword evidence="4" id="KW-1003">Cell membrane</keyword>
<dbReference type="EMBL" id="LSGP01000017">
    <property type="protein sequence ID" value="KYZ76246.1"/>
    <property type="molecule type" value="Genomic_DNA"/>
</dbReference>
<organism evidence="19 20">
    <name type="scientific">Anaerosporomusa subterranea</name>
    <dbReference type="NCBI Taxonomy" id="1794912"/>
    <lineage>
        <taxon>Bacteria</taxon>
        <taxon>Bacillati</taxon>
        <taxon>Bacillota</taxon>
        <taxon>Negativicutes</taxon>
        <taxon>Acetonemataceae</taxon>
        <taxon>Anaerosporomusa</taxon>
    </lineage>
</organism>
<dbReference type="SUPFAM" id="SSF52540">
    <property type="entry name" value="P-loop containing nucleoside triphosphate hydrolases"/>
    <property type="match status" value="1"/>
</dbReference>
<keyword evidence="7 17" id="KW-0812">Transmembrane</keyword>
<protein>
    <recommendedName>
        <fullName evidence="14 17">Ferrous iron transport protein B</fullName>
    </recommendedName>
</protein>
<evidence type="ECO:0000256" key="11">
    <source>
        <dbReference type="ARBA" id="ARBA00023065"/>
    </source>
</evidence>
<dbReference type="InterPro" id="IPR027417">
    <property type="entry name" value="P-loop_NTPase"/>
</dbReference>
<evidence type="ECO:0000256" key="6">
    <source>
        <dbReference type="ARBA" id="ARBA00022519"/>
    </source>
</evidence>
<reference evidence="19 20" key="1">
    <citation type="submission" date="2016-02" db="EMBL/GenBank/DDBJ databases">
        <title>Anaerosporomusa subterraneum gen. nov., sp. nov., a spore-forming obligate anaerobe isolated from saprolite.</title>
        <authorList>
            <person name="Choi J.K."/>
            <person name="Shah M."/>
            <person name="Yee N."/>
        </authorList>
    </citation>
    <scope>NUCLEOTIDE SEQUENCE [LARGE SCALE GENOMIC DNA]</scope>
    <source>
        <strain evidence="19 20">RU4</strain>
    </source>
</reference>
<feature type="binding site" evidence="16">
    <location>
        <position position="27"/>
    </location>
    <ligand>
        <name>Mg(2+)</name>
        <dbReference type="ChEBI" id="CHEBI:18420"/>
        <label>2</label>
    </ligand>
</feature>
<dbReference type="PANTHER" id="PTHR43185">
    <property type="entry name" value="FERROUS IRON TRANSPORT PROTEIN B"/>
    <property type="match status" value="1"/>
</dbReference>
<evidence type="ECO:0000256" key="7">
    <source>
        <dbReference type="ARBA" id="ARBA00022692"/>
    </source>
</evidence>
<feature type="binding site" evidence="15">
    <location>
        <begin position="37"/>
        <end position="41"/>
    </location>
    <ligand>
        <name>GTP</name>
        <dbReference type="ChEBI" id="CHEBI:37565"/>
        <label>1</label>
    </ligand>
</feature>
<sequence>MSAAALTVALAGNPNCGKTTLFNNLTGARQKVGNYPGVTVEKREGFCHCRIGEPLRVIDLPGTYSLTAYSEDERVARRYIVRENPDVVANVVDASNLERNLYLTVQLLELERPSVLVLNMTDVADSRGIRVNDKILTDRLGVSVERTVGSRNLGTDELAAALACSVCRPAQPFTLDYGPEVENAIAVLQGRLSANKLEYPARWTAIKLLENDAEIVELVSTLPDGQSMLALAGNLRADLEQATGIDPEMLIANQRYGFVQTLILSAMAADDSDMKTTSDRIDAVLTHRIFGLPIFFGLMWLLFTMVFTFGEYPQTMIEDGFAWLGEFIGATLPDGGLKSLLVEGVIGGVGGVVVFLPNILLLFLGISILEDSGYMARAAFLMDRVMRSAGLHGKSFIPLLLGFGCNVPAIMGARTLDNPRDRLVTILVTPLMSCSARLPVYTVLIAAFFNDAIAGAVLFSIYFLGIVMAIVMAKLFRSVLFPGESEPFVMEMPPYHLPSVRSTLLHMWERAILYLKKAGTIILAVSVLVWFLTNYPGAAPEESYAGIIGHFFEPVLTPLGFDWRIAVSLFAGFTAKEVLVSTLGTIYAIGANGDTAMSLTQALAADPMFSPVTAYALMVFVLLYAPCLPTVAVIRRETNSWKWAGFSVIYPTLLAWVMAYAVVQIGRLIV</sequence>
<dbReference type="Gene3D" id="1.10.287.1770">
    <property type="match status" value="1"/>
</dbReference>
<dbReference type="Pfam" id="PF17910">
    <property type="entry name" value="FeoB_Cyto"/>
    <property type="match status" value="1"/>
</dbReference>
<keyword evidence="13 17" id="KW-0472">Membrane</keyword>
<evidence type="ECO:0000259" key="18">
    <source>
        <dbReference type="PROSITE" id="PS51711"/>
    </source>
</evidence>
<dbReference type="RefSeq" id="WP_066241366.1">
    <property type="nucleotide sequence ID" value="NZ_LSGP01000017.1"/>
</dbReference>
<feature type="transmembrane region" description="Helical" evidence="17">
    <location>
        <begin position="452"/>
        <end position="473"/>
    </location>
</feature>
<evidence type="ECO:0000256" key="8">
    <source>
        <dbReference type="ARBA" id="ARBA00022741"/>
    </source>
</evidence>
<dbReference type="Proteomes" id="UP000076268">
    <property type="component" value="Unassembled WGS sequence"/>
</dbReference>
<feature type="transmembrane region" description="Helical" evidence="17">
    <location>
        <begin position="389"/>
        <end position="411"/>
    </location>
</feature>
<dbReference type="Gene3D" id="3.40.50.300">
    <property type="entry name" value="P-loop containing nucleotide triphosphate hydrolases"/>
    <property type="match status" value="1"/>
</dbReference>
<feature type="binding site" evidence="16">
    <location>
        <position position="23"/>
    </location>
    <ligand>
        <name>Mg(2+)</name>
        <dbReference type="ChEBI" id="CHEBI:18420"/>
        <label>2</label>
    </ligand>
</feature>
<evidence type="ECO:0000256" key="1">
    <source>
        <dbReference type="ARBA" id="ARBA00003926"/>
    </source>
</evidence>
<dbReference type="GO" id="GO:0046872">
    <property type="term" value="F:metal ion binding"/>
    <property type="evidence" value="ECO:0007669"/>
    <property type="project" value="UniProtKB-KW"/>
</dbReference>
<dbReference type="GO" id="GO:0005886">
    <property type="term" value="C:plasma membrane"/>
    <property type="evidence" value="ECO:0007669"/>
    <property type="project" value="UniProtKB-SubCell"/>
</dbReference>
<keyword evidence="11" id="KW-0406">Ion transport</keyword>
<proteinExistence type="inferred from homology"/>
<evidence type="ECO:0000313" key="19">
    <source>
        <dbReference type="EMBL" id="KYZ76246.1"/>
    </source>
</evidence>
<feature type="transmembrane region" description="Helical" evidence="17">
    <location>
        <begin position="345"/>
        <end position="369"/>
    </location>
</feature>
<keyword evidence="16" id="KW-0460">Magnesium</keyword>
<dbReference type="InterPro" id="IPR030389">
    <property type="entry name" value="G_FEOB_dom"/>
</dbReference>
<dbReference type="InterPro" id="IPR003373">
    <property type="entry name" value="Fe2_transport_prot-B"/>
</dbReference>
<feature type="transmembrane region" description="Helical" evidence="17">
    <location>
        <begin position="423"/>
        <end position="446"/>
    </location>
</feature>
<evidence type="ECO:0000256" key="5">
    <source>
        <dbReference type="ARBA" id="ARBA00022496"/>
    </source>
</evidence>
<dbReference type="PRINTS" id="PR00326">
    <property type="entry name" value="GTP1OBG"/>
</dbReference>
<feature type="transmembrane region" description="Helical" evidence="17">
    <location>
        <begin position="289"/>
        <end position="309"/>
    </location>
</feature>
<keyword evidence="5 17" id="KW-0410">Iron transport</keyword>
<evidence type="ECO:0000256" key="2">
    <source>
        <dbReference type="ARBA" id="ARBA00004429"/>
    </source>
</evidence>
<dbReference type="CDD" id="cd01879">
    <property type="entry name" value="FeoB"/>
    <property type="match status" value="1"/>
</dbReference>
<dbReference type="PROSITE" id="PS51711">
    <property type="entry name" value="G_FEOB"/>
    <property type="match status" value="1"/>
</dbReference>
<feature type="transmembrane region" description="Helical" evidence="17">
    <location>
        <begin position="612"/>
        <end position="634"/>
    </location>
</feature>
<evidence type="ECO:0000256" key="14">
    <source>
        <dbReference type="NCBIfam" id="TIGR00437"/>
    </source>
</evidence>
<feature type="binding site" evidence="15">
    <location>
        <begin position="12"/>
        <end position="19"/>
    </location>
    <ligand>
        <name>GTP</name>
        <dbReference type="ChEBI" id="CHEBI:37565"/>
        <label>1</label>
    </ligand>
</feature>
<dbReference type="OrthoDB" id="9809127at2"/>
<feature type="domain" description="FeoB-type G" evidence="18">
    <location>
        <begin position="5"/>
        <end position="168"/>
    </location>
</feature>
<evidence type="ECO:0000256" key="13">
    <source>
        <dbReference type="ARBA" id="ARBA00023136"/>
    </source>
</evidence>
<keyword evidence="9 17" id="KW-1133">Transmembrane helix</keyword>
<evidence type="ECO:0000256" key="3">
    <source>
        <dbReference type="ARBA" id="ARBA00022448"/>
    </source>
</evidence>
<evidence type="ECO:0000256" key="12">
    <source>
        <dbReference type="ARBA" id="ARBA00023134"/>
    </source>
</evidence>
<dbReference type="STRING" id="1794912.AXX12_07345"/>
<feature type="transmembrane region" description="Helical" evidence="17">
    <location>
        <begin position="511"/>
        <end position="532"/>
    </location>
</feature>
<keyword evidence="10 17" id="KW-0408">Iron</keyword>
<evidence type="ECO:0000256" key="9">
    <source>
        <dbReference type="ARBA" id="ARBA00022989"/>
    </source>
</evidence>
<dbReference type="InterPro" id="IPR050860">
    <property type="entry name" value="FeoB_GTPase"/>
</dbReference>
<evidence type="ECO:0000256" key="16">
    <source>
        <dbReference type="PIRSR" id="PIRSR603373-2"/>
    </source>
</evidence>
<dbReference type="InterPro" id="IPR041069">
    <property type="entry name" value="FeoB_Cyto"/>
</dbReference>
<dbReference type="InterPro" id="IPR006073">
    <property type="entry name" value="GTP-bd"/>
</dbReference>
<comment type="function">
    <text evidence="1 17">Probable transporter of a GTP-driven Fe(2+) uptake system.</text>
</comment>
<evidence type="ECO:0000256" key="17">
    <source>
        <dbReference type="RuleBase" id="RU362098"/>
    </source>
</evidence>
<keyword evidence="8 15" id="KW-0547">Nucleotide-binding</keyword>
<dbReference type="Pfam" id="PF02421">
    <property type="entry name" value="FeoB_N"/>
    <property type="match status" value="1"/>
</dbReference>
<dbReference type="NCBIfam" id="TIGR00437">
    <property type="entry name" value="feoB"/>
    <property type="match status" value="1"/>
</dbReference>
<dbReference type="InterPro" id="IPR011640">
    <property type="entry name" value="Fe2_transport_prot_B_C"/>
</dbReference>
<dbReference type="InterPro" id="IPR011642">
    <property type="entry name" value="Gate_dom"/>
</dbReference>
<evidence type="ECO:0000313" key="20">
    <source>
        <dbReference type="Proteomes" id="UP000076268"/>
    </source>
</evidence>
<keyword evidence="12 15" id="KW-0342">GTP-binding</keyword>
<feature type="binding site" evidence="16">
    <location>
        <position position="26"/>
    </location>
    <ligand>
        <name>Mg(2+)</name>
        <dbReference type="ChEBI" id="CHEBI:18420"/>
        <label>2</label>
    </ligand>
</feature>